<sequence>MKKLILSALIATTLVGCGGSKKNDNVDPEPALQNHQGVFLDSNFNVADQKAPEFVKLSVKDYKVGFTDLNDTPAMSTQIALTGAPEASAKQYTFNDDGSLKSETTYKVKANIEKDILTLSNPDDKNEFVTAKRIENHWKNKGDFLVENVDIKIEEIGDEPSVLIANNRYNLEKLSTNVYERFVSASDVRSLLKDDSIPDSAQLSIVFTMFKLDTTDQLLVSIHALESNENLVTLYGPEKTTP</sequence>
<evidence type="ECO:0008006" key="3">
    <source>
        <dbReference type="Google" id="ProtNLM"/>
    </source>
</evidence>
<keyword evidence="2" id="KW-1185">Reference proteome</keyword>
<comment type="caution">
    <text evidence="1">The sequence shown here is derived from an EMBL/GenBank/DDBJ whole genome shotgun (WGS) entry which is preliminary data.</text>
</comment>
<accession>A0A0J8XUU2</accession>
<proteinExistence type="predicted"/>
<reference evidence="1 2" key="1">
    <citation type="submission" date="2018-01" db="EMBL/GenBank/DDBJ databases">
        <title>Whole genome sequencing of Histamine producing bacteria.</title>
        <authorList>
            <person name="Butler K."/>
        </authorList>
    </citation>
    <scope>NUCLEOTIDE SEQUENCE [LARGE SCALE GENOMIC DNA]</scope>
    <source>
        <strain evidence="1 2">DSM 24669</strain>
    </source>
</reference>
<evidence type="ECO:0000313" key="1">
    <source>
        <dbReference type="EMBL" id="PSW19407.1"/>
    </source>
</evidence>
<dbReference type="RefSeq" id="WP_048900341.1">
    <property type="nucleotide sequence ID" value="NZ_AP024852.1"/>
</dbReference>
<gene>
    <name evidence="1" type="ORF">C9I94_23450</name>
</gene>
<dbReference type="Proteomes" id="UP000240481">
    <property type="component" value="Unassembled WGS sequence"/>
</dbReference>
<protein>
    <recommendedName>
        <fullName evidence="3">Lipoprotein</fullName>
    </recommendedName>
</protein>
<dbReference type="PROSITE" id="PS51257">
    <property type="entry name" value="PROKAR_LIPOPROTEIN"/>
    <property type="match status" value="1"/>
</dbReference>
<dbReference type="AlphaFoldDB" id="A0A0J8XUU2"/>
<evidence type="ECO:0000313" key="2">
    <source>
        <dbReference type="Proteomes" id="UP000240481"/>
    </source>
</evidence>
<organism evidence="1 2">
    <name type="scientific">Photobacterium swingsii</name>
    <dbReference type="NCBI Taxonomy" id="680026"/>
    <lineage>
        <taxon>Bacteria</taxon>
        <taxon>Pseudomonadati</taxon>
        <taxon>Pseudomonadota</taxon>
        <taxon>Gammaproteobacteria</taxon>
        <taxon>Vibrionales</taxon>
        <taxon>Vibrionaceae</taxon>
        <taxon>Photobacterium</taxon>
    </lineage>
</organism>
<name>A0A0J8XUU2_9GAMM</name>
<dbReference type="OrthoDB" id="10015986at2"/>
<dbReference type="EMBL" id="PYLZ01000020">
    <property type="protein sequence ID" value="PSW19407.1"/>
    <property type="molecule type" value="Genomic_DNA"/>
</dbReference>